<dbReference type="HOGENOM" id="CLU_2895599_0_0_7"/>
<organism evidence="1 2">
    <name type="scientific">Entotheonella factor</name>
    <dbReference type="NCBI Taxonomy" id="1429438"/>
    <lineage>
        <taxon>Bacteria</taxon>
        <taxon>Pseudomonadati</taxon>
        <taxon>Nitrospinota/Tectimicrobiota group</taxon>
        <taxon>Candidatus Tectimicrobiota</taxon>
        <taxon>Candidatus Entotheonellia</taxon>
        <taxon>Candidatus Entotheonellales</taxon>
        <taxon>Candidatus Entotheonellaceae</taxon>
        <taxon>Candidatus Entotheonella</taxon>
    </lineage>
</organism>
<evidence type="ECO:0000313" key="1">
    <source>
        <dbReference type="EMBL" id="ETX03793.1"/>
    </source>
</evidence>
<comment type="caution">
    <text evidence="1">The sequence shown here is derived from an EMBL/GenBank/DDBJ whole genome shotgun (WGS) entry which is preliminary data.</text>
</comment>
<protein>
    <submittedName>
        <fullName evidence="1">Uncharacterized protein</fullName>
    </submittedName>
</protein>
<dbReference type="Proteomes" id="UP000019141">
    <property type="component" value="Unassembled WGS sequence"/>
</dbReference>
<accession>W4M103</accession>
<keyword evidence="2" id="KW-1185">Reference proteome</keyword>
<gene>
    <name evidence="1" type="ORF">ETSY1_46095</name>
</gene>
<dbReference type="AlphaFoldDB" id="W4M103"/>
<evidence type="ECO:0000313" key="2">
    <source>
        <dbReference type="Proteomes" id="UP000019141"/>
    </source>
</evidence>
<dbReference type="EMBL" id="AZHW01000001">
    <property type="protein sequence ID" value="ETX03793.1"/>
    <property type="molecule type" value="Genomic_DNA"/>
</dbReference>
<proteinExistence type="predicted"/>
<geneLocation type="plasmid" evidence="1">
    <name>pTSY</name>
</geneLocation>
<keyword evidence="1" id="KW-0614">Plasmid</keyword>
<reference evidence="1 2" key="1">
    <citation type="journal article" date="2014" name="Nature">
        <title>An environmental bacterial taxon with a large and distinct metabolic repertoire.</title>
        <authorList>
            <person name="Wilson M.C."/>
            <person name="Mori T."/>
            <person name="Ruckert C."/>
            <person name="Uria A.R."/>
            <person name="Helf M.J."/>
            <person name="Takada K."/>
            <person name="Gernert C."/>
            <person name="Steffens U.A."/>
            <person name="Heycke N."/>
            <person name="Schmitt S."/>
            <person name="Rinke C."/>
            <person name="Helfrich E.J."/>
            <person name="Brachmann A.O."/>
            <person name="Gurgui C."/>
            <person name="Wakimoto T."/>
            <person name="Kracht M."/>
            <person name="Crusemann M."/>
            <person name="Hentschel U."/>
            <person name="Abe I."/>
            <person name="Matsunaga S."/>
            <person name="Kalinowski J."/>
            <person name="Takeyama H."/>
            <person name="Piel J."/>
        </authorList>
    </citation>
    <scope>NUCLEOTIDE SEQUENCE [LARGE SCALE GENOMIC DNA]</scope>
    <source>
        <strain evidence="2">TSY1</strain>
        <plasmid evidence="1">pTSY</plasmid>
    </source>
</reference>
<name>W4M103_ENTF1</name>
<sequence length="62" mass="7216">MAYPMAMETHPTLPQELWDRTPPEVQVYIRALEARLESVEALEARVHALQEFQGLQYGLDLY</sequence>